<dbReference type="EC" id="2.7.8.-" evidence="11"/>
<dbReference type="PANTHER" id="PTHR21248">
    <property type="entry name" value="CARDIOLIPIN SYNTHASE"/>
    <property type="match status" value="1"/>
</dbReference>
<evidence type="ECO:0000256" key="2">
    <source>
        <dbReference type="ARBA" id="ARBA00004236"/>
    </source>
</evidence>
<keyword evidence="10 12" id="KW-0472">Membrane</keyword>
<evidence type="ECO:0000256" key="10">
    <source>
        <dbReference type="ARBA" id="ARBA00023136"/>
    </source>
</evidence>
<comment type="subcellular location">
    <subcellularLocation>
        <location evidence="2">Cell membrane</location>
    </subcellularLocation>
    <subcellularLocation>
        <location evidence="3">Secreted</location>
    </subcellularLocation>
</comment>
<evidence type="ECO:0000256" key="3">
    <source>
        <dbReference type="ARBA" id="ARBA00004613"/>
    </source>
</evidence>
<dbReference type="AlphaFoldDB" id="A0A0L1JP19"/>
<evidence type="ECO:0000259" key="13">
    <source>
        <dbReference type="PROSITE" id="PS50035"/>
    </source>
</evidence>
<keyword evidence="4" id="KW-1003">Cell membrane</keyword>
<protein>
    <recommendedName>
        <fullName evidence="11">Cardiolipin synthase</fullName>
        <ecNumber evidence="11">2.7.8.-</ecNumber>
    </recommendedName>
</protein>
<evidence type="ECO:0000256" key="7">
    <source>
        <dbReference type="ARBA" id="ARBA00022692"/>
    </source>
</evidence>
<name>A0A0L1JP19_9RHOB</name>
<organism evidence="14 15">
    <name type="scientific">Pseudaestuariivita atlantica</name>
    <dbReference type="NCBI Taxonomy" id="1317121"/>
    <lineage>
        <taxon>Bacteria</taxon>
        <taxon>Pseudomonadati</taxon>
        <taxon>Pseudomonadota</taxon>
        <taxon>Alphaproteobacteria</taxon>
        <taxon>Rhodobacterales</taxon>
        <taxon>Paracoccaceae</taxon>
        <taxon>Pseudaestuariivita</taxon>
    </lineage>
</organism>
<dbReference type="PANTHER" id="PTHR21248:SF22">
    <property type="entry name" value="PHOSPHOLIPASE D"/>
    <property type="match status" value="1"/>
</dbReference>
<keyword evidence="6" id="KW-0808">Transferase</keyword>
<keyword evidence="5" id="KW-0964">Secreted</keyword>
<dbReference type="NCBIfam" id="TIGR04265">
    <property type="entry name" value="bac_cardiolipin"/>
    <property type="match status" value="1"/>
</dbReference>
<feature type="transmembrane region" description="Helical" evidence="12">
    <location>
        <begin position="26"/>
        <end position="48"/>
    </location>
</feature>
<feature type="domain" description="PLD phosphodiesterase" evidence="13">
    <location>
        <begin position="200"/>
        <end position="227"/>
    </location>
</feature>
<dbReference type="Pfam" id="PF13091">
    <property type="entry name" value="PLDc_2"/>
    <property type="match status" value="2"/>
</dbReference>
<dbReference type="EMBL" id="AQQZ01000006">
    <property type="protein sequence ID" value="KNG93168.1"/>
    <property type="molecule type" value="Genomic_DNA"/>
</dbReference>
<evidence type="ECO:0000256" key="8">
    <source>
        <dbReference type="ARBA" id="ARBA00022737"/>
    </source>
</evidence>
<feature type="domain" description="PLD phosphodiesterase" evidence="13">
    <location>
        <begin position="379"/>
        <end position="406"/>
    </location>
</feature>
<evidence type="ECO:0000256" key="5">
    <source>
        <dbReference type="ARBA" id="ARBA00022525"/>
    </source>
</evidence>
<keyword evidence="15" id="KW-1185">Reference proteome</keyword>
<dbReference type="GO" id="GO:0032049">
    <property type="term" value="P:cardiolipin biosynthetic process"/>
    <property type="evidence" value="ECO:0007669"/>
    <property type="project" value="UniProtKB-UniRule"/>
</dbReference>
<dbReference type="GO" id="GO:0005576">
    <property type="term" value="C:extracellular region"/>
    <property type="evidence" value="ECO:0007669"/>
    <property type="project" value="UniProtKB-SubCell"/>
</dbReference>
<evidence type="ECO:0000256" key="12">
    <source>
        <dbReference type="SAM" id="Phobius"/>
    </source>
</evidence>
<dbReference type="STRING" id="1317121.ATO11_14490"/>
<dbReference type="PROSITE" id="PS50035">
    <property type="entry name" value="PLD"/>
    <property type="match status" value="2"/>
</dbReference>
<keyword evidence="8" id="KW-0677">Repeat</keyword>
<sequence>MLAVIGIGVTAYCVWRAIISARTPQGAVAWTVFLVSSPWFAVPAFLVLGRRKLRDYRAEWRRSREIVRGFGPDGASRLPQTGKRAALTALERIGGLPFAPGNQVQLLVNGDATFDAICAAIDDARTTVCVQFYTIRDDTIGRRLSEHLVRAAKRGVKVRTMYDGVGSQKLSNRWVRALEEAGVVVLNPDQARGPTSRIEINFRNHRKTVIIDGVIAFIGGHNVGDEYLGRDPKVGPWRDTHLEVRGPVALQAQMVFAEDWHWASGEALGDELDWKPPGHAVPGTGQIAALVPTGPGDEMDSGTLMFITAISAASERIWIASPYFVPDSDILSALIAAALAGKDVRILLPEAIDHYLPWLAAHAYFDQVRAAGVRIMRYKRGFMHQKVILIDDDLAAVGTANLDNRSFRLNFESMVFVADTGFAGEVEEMLRADFEQSQEHEIRLQDCGYRIRYGAPVARLWAPVL</sequence>
<evidence type="ECO:0000313" key="15">
    <source>
        <dbReference type="Proteomes" id="UP000036938"/>
    </source>
</evidence>
<dbReference type="SUPFAM" id="SSF56024">
    <property type="entry name" value="Phospholipase D/nuclease"/>
    <property type="match status" value="2"/>
</dbReference>
<dbReference type="InterPro" id="IPR001736">
    <property type="entry name" value="PLipase_D/transphosphatidylase"/>
</dbReference>
<dbReference type="GO" id="GO:0008808">
    <property type="term" value="F:cardiolipin synthase activity"/>
    <property type="evidence" value="ECO:0007669"/>
    <property type="project" value="UniProtKB-UniRule"/>
</dbReference>
<evidence type="ECO:0000256" key="9">
    <source>
        <dbReference type="ARBA" id="ARBA00022989"/>
    </source>
</evidence>
<evidence type="ECO:0000256" key="1">
    <source>
        <dbReference type="ARBA" id="ARBA00003145"/>
    </source>
</evidence>
<dbReference type="Proteomes" id="UP000036938">
    <property type="component" value="Unassembled WGS sequence"/>
</dbReference>
<proteinExistence type="predicted"/>
<comment type="function">
    <text evidence="1">Could be a virulence factor.</text>
</comment>
<evidence type="ECO:0000256" key="6">
    <source>
        <dbReference type="ARBA" id="ARBA00022679"/>
    </source>
</evidence>
<reference evidence="14 15" key="1">
    <citation type="journal article" date="2015" name="Int. J. Syst. Evol. Microbiol.">
        <title>Aestuariivita atlantica sp. nov., isolated from deep sea sediment of the Atlantic Ocean.</title>
        <authorList>
            <person name="Li G."/>
            <person name="Lai Q."/>
            <person name="Du Y."/>
            <person name="Liu X."/>
            <person name="Sun F."/>
            <person name="Shao Z."/>
        </authorList>
    </citation>
    <scope>NUCLEOTIDE SEQUENCE [LARGE SCALE GENOMIC DNA]</scope>
    <source>
        <strain evidence="14 15">22II-S11-z3</strain>
    </source>
</reference>
<evidence type="ECO:0000313" key="14">
    <source>
        <dbReference type="EMBL" id="KNG93168.1"/>
    </source>
</evidence>
<accession>A0A0L1JP19</accession>
<dbReference type="GO" id="GO:0005886">
    <property type="term" value="C:plasma membrane"/>
    <property type="evidence" value="ECO:0007669"/>
    <property type="project" value="UniProtKB-SubCell"/>
</dbReference>
<comment type="caution">
    <text evidence="14">The sequence shown here is derived from an EMBL/GenBank/DDBJ whole genome shotgun (WGS) entry which is preliminary data.</text>
</comment>
<keyword evidence="7 12" id="KW-0812">Transmembrane</keyword>
<dbReference type="InterPro" id="IPR025202">
    <property type="entry name" value="PLD-like_dom"/>
</dbReference>
<dbReference type="InterPro" id="IPR022924">
    <property type="entry name" value="Cardiolipin_synthase"/>
</dbReference>
<evidence type="ECO:0000256" key="11">
    <source>
        <dbReference type="NCBIfam" id="TIGR04265"/>
    </source>
</evidence>
<dbReference type="SMART" id="SM00155">
    <property type="entry name" value="PLDc"/>
    <property type="match status" value="2"/>
</dbReference>
<dbReference type="Gene3D" id="3.30.870.10">
    <property type="entry name" value="Endonuclease Chain A"/>
    <property type="match status" value="2"/>
</dbReference>
<dbReference type="PATRIC" id="fig|1317121.7.peg.3623"/>
<evidence type="ECO:0000256" key="4">
    <source>
        <dbReference type="ARBA" id="ARBA00022475"/>
    </source>
</evidence>
<gene>
    <name evidence="14" type="ORF">ATO11_14490</name>
</gene>
<keyword evidence="9 12" id="KW-1133">Transmembrane helix</keyword>